<evidence type="ECO:0000259" key="3">
    <source>
        <dbReference type="SMART" id="SM00854"/>
    </source>
</evidence>
<dbReference type="AlphaFoldDB" id="A0A2S6HXB1"/>
<dbReference type="InterPro" id="IPR019079">
    <property type="entry name" value="Capsule_synth_CapA"/>
</dbReference>
<dbReference type="PANTHER" id="PTHR33393:SF13">
    <property type="entry name" value="PGA BIOSYNTHESIS PROTEIN CAPA"/>
    <property type="match status" value="1"/>
</dbReference>
<dbReference type="InterPro" id="IPR029052">
    <property type="entry name" value="Metallo-depent_PP-like"/>
</dbReference>
<evidence type="ECO:0000313" key="5">
    <source>
        <dbReference type="Proteomes" id="UP000237749"/>
    </source>
</evidence>
<dbReference type="PANTHER" id="PTHR33393">
    <property type="entry name" value="POLYGLUTAMINE SYNTHESIS ACCESSORY PROTEIN RV0574C-RELATED"/>
    <property type="match status" value="1"/>
</dbReference>
<dbReference type="EMBL" id="PTJA01000002">
    <property type="protein sequence ID" value="PPK82553.1"/>
    <property type="molecule type" value="Genomic_DNA"/>
</dbReference>
<organism evidence="4 5">
    <name type="scientific">Lacrimispora xylanisolvens</name>
    <dbReference type="NCBI Taxonomy" id="384636"/>
    <lineage>
        <taxon>Bacteria</taxon>
        <taxon>Bacillati</taxon>
        <taxon>Bacillota</taxon>
        <taxon>Clostridia</taxon>
        <taxon>Lachnospirales</taxon>
        <taxon>Lachnospiraceae</taxon>
        <taxon>Lacrimispora</taxon>
    </lineage>
</organism>
<comment type="similarity">
    <text evidence="1">Belongs to the CapA family.</text>
</comment>
<evidence type="ECO:0000256" key="1">
    <source>
        <dbReference type="ARBA" id="ARBA00005662"/>
    </source>
</evidence>
<dbReference type="Gene3D" id="3.60.21.10">
    <property type="match status" value="1"/>
</dbReference>
<sequence>MKKTNGAMKFLIILPVLLFVVLAGWIGGTEWKQRQETKETVSKAAGDTNPSSVTQQDTRSAREESSSQEIMTVTEDTKESKESITNQEKNPVVHLLFAGDILLSTHVTTAYDKNGGINGVLDEGMRGEISKADIFMANQEFPFSNRGSAAPDKQFTFRLNPDRVSMMNEIGVDIVTIANNHTLDYGTDALLDTCTALDGAGIRYVGAGPDMNRAKQLETMEVNGKTFGFLAASRVYPDPNWVANSKKPGMVSGYDPTILLEEIRKARSICDYVVVYVHWGIEREEKPKEYQRQLGQQLIDAGADLVVGSHPHVLQGVEYYKGKPICYSLGNFIFGSSIPKTALMRADVNFEDNTTTLSLVPGTSGAGFTKTLAKPEEVNGFYQYFQNLSFGITIDDNGVIHNNGN</sequence>
<dbReference type="OrthoDB" id="9810906at2"/>
<dbReference type="SMART" id="SM00854">
    <property type="entry name" value="PGA_cap"/>
    <property type="match status" value="1"/>
</dbReference>
<protein>
    <submittedName>
        <fullName evidence="4">Poly-gamma-glutamate synthesis protein (Capsule biosynthesis protein)</fullName>
    </submittedName>
</protein>
<gene>
    <name evidence="4" type="ORF">BXY41_102242</name>
</gene>
<dbReference type="SUPFAM" id="SSF56300">
    <property type="entry name" value="Metallo-dependent phosphatases"/>
    <property type="match status" value="1"/>
</dbReference>
<proteinExistence type="inferred from homology"/>
<evidence type="ECO:0000256" key="2">
    <source>
        <dbReference type="SAM" id="MobiDB-lite"/>
    </source>
</evidence>
<keyword evidence="5" id="KW-1185">Reference proteome</keyword>
<dbReference type="InterPro" id="IPR052169">
    <property type="entry name" value="CW_Biosynth-Accessory"/>
</dbReference>
<feature type="compositionally biased region" description="Polar residues" evidence="2">
    <location>
        <begin position="48"/>
        <end position="58"/>
    </location>
</feature>
<accession>A0A2S6HXB1</accession>
<evidence type="ECO:0000313" key="4">
    <source>
        <dbReference type="EMBL" id="PPK82553.1"/>
    </source>
</evidence>
<name>A0A2S6HXB1_9FIRM</name>
<dbReference type="Pfam" id="PF09587">
    <property type="entry name" value="PGA_cap"/>
    <property type="match status" value="1"/>
</dbReference>
<dbReference type="CDD" id="cd07381">
    <property type="entry name" value="MPP_CapA"/>
    <property type="match status" value="1"/>
</dbReference>
<dbReference type="Proteomes" id="UP000237749">
    <property type="component" value="Unassembled WGS sequence"/>
</dbReference>
<comment type="caution">
    <text evidence="4">The sequence shown here is derived from an EMBL/GenBank/DDBJ whole genome shotgun (WGS) entry which is preliminary data.</text>
</comment>
<dbReference type="RefSeq" id="WP_104435133.1">
    <property type="nucleotide sequence ID" value="NZ_PTJA01000002.1"/>
</dbReference>
<feature type="region of interest" description="Disordered" evidence="2">
    <location>
        <begin position="34"/>
        <end position="86"/>
    </location>
</feature>
<reference evidence="4 5" key="1">
    <citation type="submission" date="2018-02" db="EMBL/GenBank/DDBJ databases">
        <title>Genomic Encyclopedia of Archaeal and Bacterial Type Strains, Phase II (KMG-II): from individual species to whole genera.</title>
        <authorList>
            <person name="Goeker M."/>
        </authorList>
    </citation>
    <scope>NUCLEOTIDE SEQUENCE [LARGE SCALE GENOMIC DNA]</scope>
    <source>
        <strain evidence="4 5">DSM 3808</strain>
    </source>
</reference>
<feature type="domain" description="Capsule synthesis protein CapA" evidence="3">
    <location>
        <begin position="94"/>
        <end position="336"/>
    </location>
</feature>